<evidence type="ECO:0000313" key="3">
    <source>
        <dbReference type="Proteomes" id="UP000807785"/>
    </source>
</evidence>
<comment type="caution">
    <text evidence="2">The sequence shown here is derived from an EMBL/GenBank/DDBJ whole genome shotgun (WGS) entry which is preliminary data.</text>
</comment>
<accession>A0A9D7HMJ3</accession>
<dbReference type="SUPFAM" id="SSF53756">
    <property type="entry name" value="UDP-Glycosyltransferase/glycogen phosphorylase"/>
    <property type="match status" value="1"/>
</dbReference>
<protein>
    <submittedName>
        <fullName evidence="2">Glycosyltransferase family 1 protein</fullName>
    </submittedName>
</protein>
<reference evidence="2" key="1">
    <citation type="submission" date="2020-10" db="EMBL/GenBank/DDBJ databases">
        <title>Connecting structure to function with the recovery of over 1000 high-quality activated sludge metagenome-assembled genomes encoding full-length rRNA genes using long-read sequencing.</title>
        <authorList>
            <person name="Singleton C.M."/>
            <person name="Petriglieri F."/>
            <person name="Kristensen J.M."/>
            <person name="Kirkegaard R.H."/>
            <person name="Michaelsen T.Y."/>
            <person name="Andersen M.H."/>
            <person name="Karst S.M."/>
            <person name="Dueholm M.S."/>
            <person name="Nielsen P.H."/>
            <person name="Albertsen M."/>
        </authorList>
    </citation>
    <scope>NUCLEOTIDE SEQUENCE</scope>
    <source>
        <strain evidence="2">Bjer_18-Q3-R1-45_BAT3C.347</strain>
    </source>
</reference>
<organism evidence="2 3">
    <name type="scientific">Candidatus Methylophosphatis roskildensis</name>
    <dbReference type="NCBI Taxonomy" id="2899263"/>
    <lineage>
        <taxon>Bacteria</taxon>
        <taxon>Pseudomonadati</taxon>
        <taxon>Pseudomonadota</taxon>
        <taxon>Betaproteobacteria</taxon>
        <taxon>Nitrosomonadales</taxon>
        <taxon>Sterolibacteriaceae</taxon>
        <taxon>Candidatus Methylophosphatis</taxon>
    </lineage>
</organism>
<evidence type="ECO:0000259" key="1">
    <source>
        <dbReference type="Pfam" id="PF22772"/>
    </source>
</evidence>
<dbReference type="EMBL" id="JADJEV010000004">
    <property type="protein sequence ID" value="MBK6974169.1"/>
    <property type="molecule type" value="Genomic_DNA"/>
</dbReference>
<dbReference type="Pfam" id="PF22772">
    <property type="entry name" value="WsaF_C"/>
    <property type="match status" value="1"/>
</dbReference>
<dbReference type="Gene3D" id="3.40.50.2000">
    <property type="entry name" value="Glycogen Phosphorylase B"/>
    <property type="match status" value="1"/>
</dbReference>
<dbReference type="AlphaFoldDB" id="A0A9D7HMJ3"/>
<sequence>MAHIAWLVPSLIEGSGGHRTILQHADFLQTQGHRCTLYMENGSDLSSANLKKSIPRIFGFEFEDVRAGWNTIEPADMVFATIWYSARVVRDLAFPCIRCYFVQDYEALFHPMGSAHVMAENSYRYGLNPITIGRWLPARLADRFDVDAACFDFCADLDVYHPVESLRHDSSSVCFIYQPEKPRRCAELGIEALGIVKHRSPQTKIILYGSKVAGKVWFAHENRGLLGLEQCNELYNRCSVGLCISTTNPSRIPFEMMAAGLPVVEVHGENTVYDLPQDAVALCEPTPESLAKGILDVLSDAVRAASMGRAGTQFMRERPLAHGLEQFGDVVQRLLDGKGLQNVRPEPLYRLAPIRSSLEALAAFEIPGRIAPLQPNSGRLGFLPRPLRSVARAGVRAIRRLKS</sequence>
<evidence type="ECO:0000313" key="2">
    <source>
        <dbReference type="EMBL" id="MBK6974169.1"/>
    </source>
</evidence>
<name>A0A9D7HMJ3_9PROT</name>
<gene>
    <name evidence="2" type="ORF">IPH26_14910</name>
</gene>
<feature type="domain" description="WsaF C-terminal" evidence="1">
    <location>
        <begin position="173"/>
        <end position="294"/>
    </location>
</feature>
<proteinExistence type="predicted"/>
<dbReference type="Proteomes" id="UP000807785">
    <property type="component" value="Unassembled WGS sequence"/>
</dbReference>
<dbReference type="InterPro" id="IPR055050">
    <property type="entry name" value="WsaF_C"/>
</dbReference>
<dbReference type="Gene3D" id="3.40.50.11090">
    <property type="match status" value="1"/>
</dbReference>